<reference evidence="3" key="1">
    <citation type="journal article" date="2019" name="Int. J. Syst. Evol. Microbiol.">
        <title>The Global Catalogue of Microorganisms (GCM) 10K type strain sequencing project: providing services to taxonomists for standard genome sequencing and annotation.</title>
        <authorList>
            <consortium name="The Broad Institute Genomics Platform"/>
            <consortium name="The Broad Institute Genome Sequencing Center for Infectious Disease"/>
            <person name="Wu L."/>
            <person name="Ma J."/>
        </authorList>
    </citation>
    <scope>NUCLEOTIDE SEQUENCE [LARGE SCALE GENOMIC DNA]</scope>
    <source>
        <strain evidence="3">JCM 16540</strain>
    </source>
</reference>
<keyword evidence="3" id="KW-1185">Reference proteome</keyword>
<dbReference type="GO" id="GO:0004497">
    <property type="term" value="F:monooxygenase activity"/>
    <property type="evidence" value="ECO:0007669"/>
    <property type="project" value="UniProtKB-KW"/>
</dbReference>
<dbReference type="InterPro" id="IPR007138">
    <property type="entry name" value="ABM_dom"/>
</dbReference>
<proteinExistence type="predicted"/>
<evidence type="ECO:0000313" key="2">
    <source>
        <dbReference type="EMBL" id="GAA3568337.1"/>
    </source>
</evidence>
<feature type="domain" description="ABM" evidence="1">
    <location>
        <begin position="2"/>
        <end position="90"/>
    </location>
</feature>
<evidence type="ECO:0000259" key="1">
    <source>
        <dbReference type="PROSITE" id="PS51725"/>
    </source>
</evidence>
<keyword evidence="2" id="KW-0560">Oxidoreductase</keyword>
<dbReference type="PROSITE" id="PS51725">
    <property type="entry name" value="ABM"/>
    <property type="match status" value="1"/>
</dbReference>
<dbReference type="SUPFAM" id="SSF54909">
    <property type="entry name" value="Dimeric alpha+beta barrel"/>
    <property type="match status" value="1"/>
</dbReference>
<dbReference type="Proteomes" id="UP001500767">
    <property type="component" value="Unassembled WGS sequence"/>
</dbReference>
<dbReference type="EMBL" id="BAAAYR010000003">
    <property type="protein sequence ID" value="GAA3568337.1"/>
    <property type="molecule type" value="Genomic_DNA"/>
</dbReference>
<dbReference type="Pfam" id="PF03992">
    <property type="entry name" value="ABM"/>
    <property type="match status" value="1"/>
</dbReference>
<keyword evidence="2" id="KW-0503">Monooxygenase</keyword>
<accession>A0ABP6XLF8</accession>
<evidence type="ECO:0000313" key="3">
    <source>
        <dbReference type="Proteomes" id="UP001500767"/>
    </source>
</evidence>
<protein>
    <submittedName>
        <fullName evidence="2">Antibiotic biosynthesis monooxygenase</fullName>
    </submittedName>
</protein>
<name>A0ABP6XLF8_9ACTN</name>
<comment type="caution">
    <text evidence="2">The sequence shown here is derived from an EMBL/GenBank/DDBJ whole genome shotgun (WGS) entry which is preliminary data.</text>
</comment>
<sequence>MIVVAGHLELEPADRDAFVADSASSVTLARSTAGCLDFSVSADPLDPTRVNVLERWESDADLLAFRGTGPADGIVDRVLEFHLDEYEVVEARLPSHLD</sequence>
<dbReference type="InterPro" id="IPR011008">
    <property type="entry name" value="Dimeric_a/b-barrel"/>
</dbReference>
<dbReference type="RefSeq" id="WP_204910315.1">
    <property type="nucleotide sequence ID" value="NZ_BAAAYR010000003.1"/>
</dbReference>
<organism evidence="2 3">
    <name type="scientific">Microlunatus spumicola</name>
    <dbReference type="NCBI Taxonomy" id="81499"/>
    <lineage>
        <taxon>Bacteria</taxon>
        <taxon>Bacillati</taxon>
        <taxon>Actinomycetota</taxon>
        <taxon>Actinomycetes</taxon>
        <taxon>Propionibacteriales</taxon>
        <taxon>Propionibacteriaceae</taxon>
        <taxon>Microlunatus</taxon>
    </lineage>
</organism>
<gene>
    <name evidence="2" type="ORF">GCM10022197_25690</name>
</gene>
<dbReference type="Gene3D" id="3.30.70.100">
    <property type="match status" value="1"/>
</dbReference>